<proteinExistence type="predicted"/>
<dbReference type="Gene3D" id="3.10.540.10">
    <property type="entry name" value="duf1285 like domain"/>
    <property type="match status" value="1"/>
</dbReference>
<protein>
    <submittedName>
        <fullName evidence="3">DUF1285 domain-containing protein</fullName>
    </submittedName>
</protein>
<organism evidence="3 4">
    <name type="scientific">Microbulbifer epialgicus</name>
    <dbReference type="NCBI Taxonomy" id="393907"/>
    <lineage>
        <taxon>Bacteria</taxon>
        <taxon>Pseudomonadati</taxon>
        <taxon>Pseudomonadota</taxon>
        <taxon>Gammaproteobacteria</taxon>
        <taxon>Cellvibrionales</taxon>
        <taxon>Microbulbiferaceae</taxon>
        <taxon>Microbulbifer</taxon>
    </lineage>
</organism>
<dbReference type="RefSeq" id="WP_371839639.1">
    <property type="nucleotide sequence ID" value="NZ_JBGMEK010000031.1"/>
</dbReference>
<reference evidence="3 4" key="1">
    <citation type="submission" date="2024-08" db="EMBL/GenBank/DDBJ databases">
        <authorList>
            <person name="Ishaq N."/>
        </authorList>
    </citation>
    <scope>NUCLEOTIDE SEQUENCE [LARGE SCALE GENOMIC DNA]</scope>
    <source>
        <strain evidence="3 4">DSM 18651</strain>
    </source>
</reference>
<dbReference type="Pfam" id="PF21028">
    <property type="entry name" value="DUF1285_C"/>
    <property type="match status" value="1"/>
</dbReference>
<evidence type="ECO:0000313" key="3">
    <source>
        <dbReference type="EMBL" id="MFA0812024.1"/>
    </source>
</evidence>
<sequence length="187" mass="21457">MAEPLFQQLQKLQSEFHGYPPVEKWNPDFCGDMDMVIKRDGRWIHEGTEIKRHTLVKLFASILKREGDEYFLVTPVEKLRIQVEDVPFVATQVARNPKDDTQTLLFTTNVGDVIPLDEDCDWRLQEFGTPPQPIPYLEIRGGLQTRVSRDVFYQLIDWAEDHEGGSSATGKLFIRSAGKGFLLGTYN</sequence>
<dbReference type="Proteomes" id="UP001569428">
    <property type="component" value="Unassembled WGS sequence"/>
</dbReference>
<dbReference type="Pfam" id="PF06938">
    <property type="entry name" value="DUF1285_N"/>
    <property type="match status" value="1"/>
</dbReference>
<evidence type="ECO:0000259" key="1">
    <source>
        <dbReference type="Pfam" id="PF06938"/>
    </source>
</evidence>
<feature type="domain" description="DUF1285" evidence="2">
    <location>
        <begin position="87"/>
        <end position="183"/>
    </location>
</feature>
<comment type="caution">
    <text evidence="3">The sequence shown here is derived from an EMBL/GenBank/DDBJ whole genome shotgun (WGS) entry which is preliminary data.</text>
</comment>
<dbReference type="InterPro" id="IPR023361">
    <property type="entry name" value="DUF1285_beta_roll_sf"/>
</dbReference>
<evidence type="ECO:0000259" key="2">
    <source>
        <dbReference type="Pfam" id="PF21028"/>
    </source>
</evidence>
<accession>A0ABV4P153</accession>
<keyword evidence="4" id="KW-1185">Reference proteome</keyword>
<evidence type="ECO:0000313" key="4">
    <source>
        <dbReference type="Proteomes" id="UP001569428"/>
    </source>
</evidence>
<dbReference type="InterPro" id="IPR048341">
    <property type="entry name" value="DUF1285_N"/>
</dbReference>
<dbReference type="InterPro" id="IPR048342">
    <property type="entry name" value="DUF1285_C"/>
</dbReference>
<dbReference type="Gene3D" id="2.30.270.10">
    <property type="entry name" value="duf1285 protein"/>
    <property type="match status" value="1"/>
</dbReference>
<feature type="domain" description="DUF1285" evidence="1">
    <location>
        <begin position="20"/>
        <end position="86"/>
    </location>
</feature>
<gene>
    <name evidence="3" type="ORF">ACCI49_13985</name>
</gene>
<dbReference type="PIRSF" id="PIRSF029557">
    <property type="entry name" value="UCP029557"/>
    <property type="match status" value="1"/>
</dbReference>
<dbReference type="EMBL" id="JBGMEK010000031">
    <property type="protein sequence ID" value="MFA0812024.1"/>
    <property type="molecule type" value="Genomic_DNA"/>
</dbReference>
<name>A0ABV4P153_9GAMM</name>
<dbReference type="InterPro" id="IPR010707">
    <property type="entry name" value="DUF1285"/>
</dbReference>